<dbReference type="RefSeq" id="WP_139603879.1">
    <property type="nucleotide sequence ID" value="NZ_VDCQ01000027.1"/>
</dbReference>
<feature type="transmembrane region" description="Helical" evidence="1">
    <location>
        <begin position="29"/>
        <end position="48"/>
    </location>
</feature>
<accession>A0A5C4T8G5</accession>
<dbReference type="EMBL" id="VDCQ01000027">
    <property type="protein sequence ID" value="TNJ64619.1"/>
    <property type="molecule type" value="Genomic_DNA"/>
</dbReference>
<evidence type="ECO:0000256" key="1">
    <source>
        <dbReference type="SAM" id="Phobius"/>
    </source>
</evidence>
<keyword evidence="1" id="KW-1133">Transmembrane helix</keyword>
<name>A0A5C4T8G5_9BACL</name>
<protein>
    <submittedName>
        <fullName evidence="2">Uncharacterized protein</fullName>
    </submittedName>
</protein>
<reference evidence="2 3" key="1">
    <citation type="submission" date="2019-05" db="EMBL/GenBank/DDBJ databases">
        <title>We sequenced the genome of Paenibacillus hemerocallicola KCTC 33185 for further insight into its adaptation and study the phylogeny of Paenibacillus.</title>
        <authorList>
            <person name="Narsing Rao M.P."/>
        </authorList>
    </citation>
    <scope>NUCLEOTIDE SEQUENCE [LARGE SCALE GENOMIC DNA]</scope>
    <source>
        <strain evidence="2 3">KCTC 33185</strain>
    </source>
</reference>
<proteinExistence type="predicted"/>
<gene>
    <name evidence="2" type="ORF">FE784_19415</name>
</gene>
<evidence type="ECO:0000313" key="3">
    <source>
        <dbReference type="Proteomes" id="UP000307943"/>
    </source>
</evidence>
<keyword evidence="3" id="KW-1185">Reference proteome</keyword>
<dbReference type="AlphaFoldDB" id="A0A5C4T8G5"/>
<keyword evidence="1" id="KW-0812">Transmembrane</keyword>
<sequence>MASAIVLVGGIIASIEAPALVRNKMTRELWIFAVVLAIAVAISVLHALRIPLPNPLDWITAVYKPVSDFIFGTVE</sequence>
<keyword evidence="1" id="KW-0472">Membrane</keyword>
<dbReference type="Proteomes" id="UP000307943">
    <property type="component" value="Unassembled WGS sequence"/>
</dbReference>
<evidence type="ECO:0000313" key="2">
    <source>
        <dbReference type="EMBL" id="TNJ64619.1"/>
    </source>
</evidence>
<organism evidence="2 3">
    <name type="scientific">Paenibacillus hemerocallicola</name>
    <dbReference type="NCBI Taxonomy" id="1172614"/>
    <lineage>
        <taxon>Bacteria</taxon>
        <taxon>Bacillati</taxon>
        <taxon>Bacillota</taxon>
        <taxon>Bacilli</taxon>
        <taxon>Bacillales</taxon>
        <taxon>Paenibacillaceae</taxon>
        <taxon>Paenibacillus</taxon>
    </lineage>
</organism>
<comment type="caution">
    <text evidence="2">The sequence shown here is derived from an EMBL/GenBank/DDBJ whole genome shotgun (WGS) entry which is preliminary data.</text>
</comment>